<reference evidence="4" key="1">
    <citation type="submission" date="2020-12" db="UniProtKB">
        <authorList>
            <consortium name="WormBaseParasite"/>
        </authorList>
    </citation>
    <scope>IDENTIFICATION</scope>
    <source>
        <strain evidence="4">MHco3</strain>
    </source>
</reference>
<feature type="region of interest" description="Disordered" evidence="1">
    <location>
        <begin position="1"/>
        <end position="117"/>
    </location>
</feature>
<dbReference type="AlphaFoldDB" id="A0A7I4YY49"/>
<evidence type="ECO:0000313" key="4">
    <source>
        <dbReference type="WBParaSite" id="HCON_00160410-00001"/>
    </source>
</evidence>
<organism evidence="3 4">
    <name type="scientific">Haemonchus contortus</name>
    <name type="common">Barber pole worm</name>
    <dbReference type="NCBI Taxonomy" id="6289"/>
    <lineage>
        <taxon>Eukaryota</taxon>
        <taxon>Metazoa</taxon>
        <taxon>Ecdysozoa</taxon>
        <taxon>Nematoda</taxon>
        <taxon>Chromadorea</taxon>
        <taxon>Rhabditida</taxon>
        <taxon>Rhabditina</taxon>
        <taxon>Rhabditomorpha</taxon>
        <taxon>Strongyloidea</taxon>
        <taxon>Trichostrongylidae</taxon>
        <taxon>Haemonchus</taxon>
    </lineage>
</organism>
<feature type="compositionally biased region" description="Low complexity" evidence="1">
    <location>
        <begin position="101"/>
        <end position="110"/>
    </location>
</feature>
<keyword evidence="2" id="KW-0812">Transmembrane</keyword>
<keyword evidence="3" id="KW-1185">Reference proteome</keyword>
<evidence type="ECO:0000256" key="2">
    <source>
        <dbReference type="SAM" id="Phobius"/>
    </source>
</evidence>
<accession>A0A7I4YY49</accession>
<feature type="compositionally biased region" description="Basic residues" evidence="1">
    <location>
        <begin position="1"/>
        <end position="16"/>
    </location>
</feature>
<dbReference type="Proteomes" id="UP000025227">
    <property type="component" value="Unplaced"/>
</dbReference>
<keyword evidence="2" id="KW-1133">Transmembrane helix</keyword>
<name>A0A7I4YY49_HAECO</name>
<dbReference type="WBParaSite" id="HCON_00160410-00001">
    <property type="protein sequence ID" value="HCON_00160410-00001"/>
    <property type="gene ID" value="HCON_00160410"/>
</dbReference>
<feature type="compositionally biased region" description="Polar residues" evidence="1">
    <location>
        <begin position="55"/>
        <end position="65"/>
    </location>
</feature>
<evidence type="ECO:0000256" key="1">
    <source>
        <dbReference type="SAM" id="MobiDB-lite"/>
    </source>
</evidence>
<feature type="transmembrane region" description="Helical" evidence="2">
    <location>
        <begin position="163"/>
        <end position="187"/>
    </location>
</feature>
<sequence>MRRVPKNSNKTRKKANAQRAHDASRTMEVVATSDITEGTTSATLGAGDTEEPSVTLGTQNQSTPQSSRNARKRKNKKNTSTTSNWWETQEIKQSSKKSTELSETTSNTLEDAMQRTGTTSEELMGVMPEEEFEMHAVGTHFHPLSLEHKPHSLKHEHSLATCLGMVIASFVLVVILAIVIIGIIISIKESRKPLKQKPQKQEI</sequence>
<keyword evidence="2" id="KW-0472">Membrane</keyword>
<evidence type="ECO:0000313" key="3">
    <source>
        <dbReference type="Proteomes" id="UP000025227"/>
    </source>
</evidence>
<protein>
    <submittedName>
        <fullName evidence="4">Glycophorin-A</fullName>
    </submittedName>
</protein>
<feature type="compositionally biased region" description="Polar residues" evidence="1">
    <location>
        <begin position="33"/>
        <end position="43"/>
    </location>
</feature>
<proteinExistence type="predicted"/>